<keyword evidence="4 6" id="KW-0472">Membrane</keyword>
<feature type="transmembrane region" description="Helical" evidence="6">
    <location>
        <begin position="200"/>
        <end position="229"/>
    </location>
</feature>
<feature type="transmembrane region" description="Helical" evidence="6">
    <location>
        <begin position="73"/>
        <end position="92"/>
    </location>
</feature>
<evidence type="ECO:0000256" key="3">
    <source>
        <dbReference type="ARBA" id="ARBA00022989"/>
    </source>
</evidence>
<dbReference type="GO" id="GO:0016020">
    <property type="term" value="C:membrane"/>
    <property type="evidence" value="ECO:0007669"/>
    <property type="project" value="UniProtKB-SubCell"/>
</dbReference>
<sequence>MERDPLIARESEIQAHRHGSGGVDGDGGKSVLSSKANSISGDENSPLLGAGERDGGADIDDFAGLPWHRKPSIFWLLPPFCLFTIAFGGVAVPRLNIILALICREFFAEKQYLPGGMTPVMPILIGAPNEQCRNPEVAALVSKFTLYMSLISGIIGAFTSPRIGSLSDRYGRRTFMACSSFGLLASEITTILAAKFPETFSVNILLLGSTVDGICGSFLLGMALSYSYGADCTSPAKRATAFGYFQGCLFLGIAVGPAMGGWLIEVTGDVLSIFYAALGAHVFFILYLFCILPESLSDRRKKIAQEKHAQEVQRYGGTLKSWVHTMNPINFVRPLSVLFPTGPGSSPRLRLNLMLLAATDTILFGVGIGGMTVIILFAELKFEWGNYESSIYLSIVNVARVTMLFVILPVVVHYVRRNLHPSSHQKGADKLDILLIRFSIIIETAGYLFYAVAATPNAFTAAGVCTALGGIGSPTLQSSLTKHVPDEKTGQLLGATALLHSLARVVAPTVFNLVYAYTVATFPQTVFVCLGSTFAFAFACSWFLREGVYWGDGKGGANGDEEEADTN</sequence>
<accession>A0A3N4KIU1</accession>
<feature type="transmembrane region" description="Helical" evidence="6">
    <location>
        <begin position="144"/>
        <end position="163"/>
    </location>
</feature>
<feature type="transmembrane region" description="Helical" evidence="6">
    <location>
        <begin position="524"/>
        <end position="544"/>
    </location>
</feature>
<dbReference type="AlphaFoldDB" id="A0A3N4KIU1"/>
<dbReference type="InParanoid" id="A0A3N4KIU1"/>
<feature type="region of interest" description="Disordered" evidence="5">
    <location>
        <begin position="1"/>
        <end position="53"/>
    </location>
</feature>
<feature type="transmembrane region" description="Helical" evidence="6">
    <location>
        <begin position="353"/>
        <end position="378"/>
    </location>
</feature>
<protein>
    <submittedName>
        <fullName evidence="7">MFS general substrate transporter</fullName>
    </submittedName>
</protein>
<feature type="transmembrane region" description="Helical" evidence="6">
    <location>
        <begin position="241"/>
        <end position="264"/>
    </location>
</feature>
<dbReference type="SUPFAM" id="SSF103473">
    <property type="entry name" value="MFS general substrate transporter"/>
    <property type="match status" value="1"/>
</dbReference>
<evidence type="ECO:0000313" key="8">
    <source>
        <dbReference type="Proteomes" id="UP000277580"/>
    </source>
</evidence>
<name>A0A3N4KIU1_9PEZI</name>
<dbReference type="InterPro" id="IPR036259">
    <property type="entry name" value="MFS_trans_sf"/>
</dbReference>
<feature type="transmembrane region" description="Helical" evidence="6">
    <location>
        <begin position="433"/>
        <end position="452"/>
    </location>
</feature>
<evidence type="ECO:0000256" key="1">
    <source>
        <dbReference type="ARBA" id="ARBA00004141"/>
    </source>
</evidence>
<dbReference type="OrthoDB" id="3026777at2759"/>
<dbReference type="Pfam" id="PF07690">
    <property type="entry name" value="MFS_1"/>
    <property type="match status" value="1"/>
</dbReference>
<feature type="transmembrane region" description="Helical" evidence="6">
    <location>
        <begin position="390"/>
        <end position="412"/>
    </location>
</feature>
<feature type="transmembrane region" description="Helical" evidence="6">
    <location>
        <begin position="270"/>
        <end position="292"/>
    </location>
</feature>
<reference evidence="7 8" key="1">
    <citation type="journal article" date="2018" name="Nat. Ecol. Evol.">
        <title>Pezizomycetes genomes reveal the molecular basis of ectomycorrhizal truffle lifestyle.</title>
        <authorList>
            <person name="Murat C."/>
            <person name="Payen T."/>
            <person name="Noel B."/>
            <person name="Kuo A."/>
            <person name="Morin E."/>
            <person name="Chen J."/>
            <person name="Kohler A."/>
            <person name="Krizsan K."/>
            <person name="Balestrini R."/>
            <person name="Da Silva C."/>
            <person name="Montanini B."/>
            <person name="Hainaut M."/>
            <person name="Levati E."/>
            <person name="Barry K.W."/>
            <person name="Belfiori B."/>
            <person name="Cichocki N."/>
            <person name="Clum A."/>
            <person name="Dockter R.B."/>
            <person name="Fauchery L."/>
            <person name="Guy J."/>
            <person name="Iotti M."/>
            <person name="Le Tacon F."/>
            <person name="Lindquist E.A."/>
            <person name="Lipzen A."/>
            <person name="Malagnac F."/>
            <person name="Mello A."/>
            <person name="Molinier V."/>
            <person name="Miyauchi S."/>
            <person name="Poulain J."/>
            <person name="Riccioni C."/>
            <person name="Rubini A."/>
            <person name="Sitrit Y."/>
            <person name="Splivallo R."/>
            <person name="Traeger S."/>
            <person name="Wang M."/>
            <person name="Zifcakova L."/>
            <person name="Wipf D."/>
            <person name="Zambonelli A."/>
            <person name="Paolocci F."/>
            <person name="Nowrousian M."/>
            <person name="Ottonello S."/>
            <person name="Baldrian P."/>
            <person name="Spatafora J.W."/>
            <person name="Henrissat B."/>
            <person name="Nagy L.G."/>
            <person name="Aury J.M."/>
            <person name="Wincker P."/>
            <person name="Grigoriev I.V."/>
            <person name="Bonfante P."/>
            <person name="Martin F.M."/>
        </authorList>
    </citation>
    <scope>NUCLEOTIDE SEQUENCE [LARGE SCALE GENOMIC DNA]</scope>
    <source>
        <strain evidence="7 8">CCBAS932</strain>
    </source>
</reference>
<dbReference type="EMBL" id="ML119143">
    <property type="protein sequence ID" value="RPB10430.1"/>
    <property type="molecule type" value="Genomic_DNA"/>
</dbReference>
<gene>
    <name evidence="7" type="ORF">P167DRAFT_525822</name>
</gene>
<keyword evidence="3 6" id="KW-1133">Transmembrane helix</keyword>
<feature type="compositionally biased region" description="Basic and acidic residues" evidence="5">
    <location>
        <begin position="1"/>
        <end position="15"/>
    </location>
</feature>
<dbReference type="InterPro" id="IPR011701">
    <property type="entry name" value="MFS"/>
</dbReference>
<evidence type="ECO:0000313" key="7">
    <source>
        <dbReference type="EMBL" id="RPB10430.1"/>
    </source>
</evidence>
<dbReference type="Proteomes" id="UP000277580">
    <property type="component" value="Unassembled WGS sequence"/>
</dbReference>
<dbReference type="GO" id="GO:0022857">
    <property type="term" value="F:transmembrane transporter activity"/>
    <property type="evidence" value="ECO:0007669"/>
    <property type="project" value="InterPro"/>
</dbReference>
<organism evidence="7 8">
    <name type="scientific">Morchella conica CCBAS932</name>
    <dbReference type="NCBI Taxonomy" id="1392247"/>
    <lineage>
        <taxon>Eukaryota</taxon>
        <taxon>Fungi</taxon>
        <taxon>Dikarya</taxon>
        <taxon>Ascomycota</taxon>
        <taxon>Pezizomycotina</taxon>
        <taxon>Pezizomycetes</taxon>
        <taxon>Pezizales</taxon>
        <taxon>Morchellaceae</taxon>
        <taxon>Morchella</taxon>
    </lineage>
</organism>
<keyword evidence="2 6" id="KW-0812">Transmembrane</keyword>
<proteinExistence type="predicted"/>
<comment type="subcellular location">
    <subcellularLocation>
        <location evidence="1">Membrane</location>
        <topology evidence="1">Multi-pass membrane protein</topology>
    </subcellularLocation>
</comment>
<evidence type="ECO:0000256" key="4">
    <source>
        <dbReference type="ARBA" id="ARBA00023136"/>
    </source>
</evidence>
<dbReference type="Gene3D" id="1.20.1250.20">
    <property type="entry name" value="MFS general substrate transporter like domains"/>
    <property type="match status" value="1"/>
</dbReference>
<evidence type="ECO:0000256" key="2">
    <source>
        <dbReference type="ARBA" id="ARBA00022692"/>
    </source>
</evidence>
<evidence type="ECO:0000256" key="5">
    <source>
        <dbReference type="SAM" id="MobiDB-lite"/>
    </source>
</evidence>
<feature type="transmembrane region" description="Helical" evidence="6">
    <location>
        <begin position="175"/>
        <end position="194"/>
    </location>
</feature>
<dbReference type="STRING" id="1392247.A0A3N4KIU1"/>
<evidence type="ECO:0000256" key="6">
    <source>
        <dbReference type="SAM" id="Phobius"/>
    </source>
</evidence>
<dbReference type="PANTHER" id="PTHR23507">
    <property type="entry name" value="ZGC:174356"/>
    <property type="match status" value="1"/>
</dbReference>
<keyword evidence="8" id="KW-1185">Reference proteome</keyword>
<dbReference type="PANTHER" id="PTHR23507:SF40">
    <property type="entry name" value="TETRACYCLINE-EFFLUX TRANSPORTER"/>
    <property type="match status" value="1"/>
</dbReference>
<dbReference type="FunCoup" id="A0A3N4KIU1">
    <property type="interactions" value="85"/>
</dbReference>